<organism evidence="1 2">
    <name type="scientific">Smallanthus sonchifolius</name>
    <dbReference type="NCBI Taxonomy" id="185202"/>
    <lineage>
        <taxon>Eukaryota</taxon>
        <taxon>Viridiplantae</taxon>
        <taxon>Streptophyta</taxon>
        <taxon>Embryophyta</taxon>
        <taxon>Tracheophyta</taxon>
        <taxon>Spermatophyta</taxon>
        <taxon>Magnoliopsida</taxon>
        <taxon>eudicotyledons</taxon>
        <taxon>Gunneridae</taxon>
        <taxon>Pentapetalae</taxon>
        <taxon>asterids</taxon>
        <taxon>campanulids</taxon>
        <taxon>Asterales</taxon>
        <taxon>Asteraceae</taxon>
        <taxon>Asteroideae</taxon>
        <taxon>Heliantheae alliance</taxon>
        <taxon>Millerieae</taxon>
        <taxon>Smallanthus</taxon>
    </lineage>
</organism>
<evidence type="ECO:0000313" key="1">
    <source>
        <dbReference type="EMBL" id="KAI3677068.1"/>
    </source>
</evidence>
<dbReference type="EMBL" id="CM042046">
    <property type="protein sequence ID" value="KAI3677068.1"/>
    <property type="molecule type" value="Genomic_DNA"/>
</dbReference>
<name>A0ACB8Y0Q7_9ASTR</name>
<reference evidence="2" key="1">
    <citation type="journal article" date="2022" name="Mol. Ecol. Resour.">
        <title>The genomes of chicory, endive, great burdock and yacon provide insights into Asteraceae palaeo-polyploidization history and plant inulin production.</title>
        <authorList>
            <person name="Fan W."/>
            <person name="Wang S."/>
            <person name="Wang H."/>
            <person name="Wang A."/>
            <person name="Jiang F."/>
            <person name="Liu H."/>
            <person name="Zhao H."/>
            <person name="Xu D."/>
            <person name="Zhang Y."/>
        </authorList>
    </citation>
    <scope>NUCLEOTIDE SEQUENCE [LARGE SCALE GENOMIC DNA]</scope>
    <source>
        <strain evidence="2">cv. Yunnan</strain>
    </source>
</reference>
<sequence>MVKPDNLKGVQVPVDYDEITKLEDAEKLFSLSEVNEKKCHMLPAKMVLYESSDAKCYSWKSLAHEPESRFEIAYYHRVNL</sequence>
<dbReference type="Proteomes" id="UP001056120">
    <property type="component" value="Linkage Group LG29"/>
</dbReference>
<comment type="caution">
    <text evidence="1">The sequence shown here is derived from an EMBL/GenBank/DDBJ whole genome shotgun (WGS) entry which is preliminary data.</text>
</comment>
<proteinExistence type="predicted"/>
<accession>A0ACB8Y0Q7</accession>
<gene>
    <name evidence="1" type="ORF">L1987_86686</name>
</gene>
<evidence type="ECO:0000313" key="2">
    <source>
        <dbReference type="Proteomes" id="UP001056120"/>
    </source>
</evidence>
<keyword evidence="2" id="KW-1185">Reference proteome</keyword>
<protein>
    <submittedName>
        <fullName evidence="1">Uncharacterized protein</fullName>
    </submittedName>
</protein>
<reference evidence="1 2" key="2">
    <citation type="journal article" date="2022" name="Mol. Ecol. Resour.">
        <title>The genomes of chicory, endive, great burdock and yacon provide insights into Asteraceae paleo-polyploidization history and plant inulin production.</title>
        <authorList>
            <person name="Fan W."/>
            <person name="Wang S."/>
            <person name="Wang H."/>
            <person name="Wang A."/>
            <person name="Jiang F."/>
            <person name="Liu H."/>
            <person name="Zhao H."/>
            <person name="Xu D."/>
            <person name="Zhang Y."/>
        </authorList>
    </citation>
    <scope>NUCLEOTIDE SEQUENCE [LARGE SCALE GENOMIC DNA]</scope>
    <source>
        <strain evidence="2">cv. Yunnan</strain>
        <tissue evidence="1">Leaves</tissue>
    </source>
</reference>